<evidence type="ECO:0000256" key="1">
    <source>
        <dbReference type="SAM" id="MobiDB-lite"/>
    </source>
</evidence>
<evidence type="ECO:0008006" key="4">
    <source>
        <dbReference type="Google" id="ProtNLM"/>
    </source>
</evidence>
<evidence type="ECO:0000313" key="3">
    <source>
        <dbReference type="Proteomes" id="UP000037660"/>
    </source>
</evidence>
<evidence type="ECO:0000313" key="2">
    <source>
        <dbReference type="EMBL" id="GAP33737.1"/>
    </source>
</evidence>
<proteinExistence type="predicted"/>
<reference evidence="2 3" key="2">
    <citation type="journal article" date="2016" name="Science">
        <title>A bacterium that degrades and assimilates poly(ethylene terephthalate).</title>
        <authorList>
            <person name="Yoshida S."/>
            <person name="Hiraga K."/>
            <person name="Takehana T."/>
            <person name="Taniguchi I."/>
            <person name="Yamaji H."/>
            <person name="Maeda Y."/>
            <person name="Toyohara K."/>
            <person name="Miyamoto K."/>
            <person name="Kimura Y."/>
            <person name="Oda K."/>
        </authorList>
    </citation>
    <scope>NUCLEOTIDE SEQUENCE [LARGE SCALE GENOMIC DNA]</scope>
    <source>
        <strain evidence="3">NBRC 110686 / TISTR 2288 / 201-F6</strain>
    </source>
</reference>
<dbReference type="InterPro" id="IPR027396">
    <property type="entry name" value="DsrEFH-like"/>
</dbReference>
<dbReference type="STRING" id="1547922.ISF6_0992"/>
<feature type="compositionally biased region" description="Low complexity" evidence="1">
    <location>
        <begin position="29"/>
        <end position="41"/>
    </location>
</feature>
<reference evidence="3" key="1">
    <citation type="submission" date="2015-07" db="EMBL/GenBank/DDBJ databases">
        <title>Discovery of a poly(ethylene terephthalate assimilation.</title>
        <authorList>
            <person name="Yoshida S."/>
            <person name="Hiraga K."/>
            <person name="Takehana T."/>
            <person name="Taniguchi I."/>
            <person name="Yamaji H."/>
            <person name="Maeda Y."/>
            <person name="Toyohara K."/>
            <person name="Miyamoto K."/>
            <person name="Kimura Y."/>
            <person name="Oda K."/>
        </authorList>
    </citation>
    <scope>NUCLEOTIDE SEQUENCE [LARGE SCALE GENOMIC DNA]</scope>
    <source>
        <strain evidence="3">NBRC 110686 / TISTR 2288 / 201-F6</strain>
    </source>
</reference>
<gene>
    <name evidence="2" type="ORF">ISF6_0992</name>
</gene>
<dbReference type="Proteomes" id="UP000037660">
    <property type="component" value="Unassembled WGS sequence"/>
</dbReference>
<dbReference type="SUPFAM" id="SSF75169">
    <property type="entry name" value="DsrEFH-like"/>
    <property type="match status" value="1"/>
</dbReference>
<dbReference type="AlphaFoldDB" id="A0A0K8NTN0"/>
<feature type="compositionally biased region" description="Low complexity" evidence="1">
    <location>
        <begin position="1"/>
        <end position="12"/>
    </location>
</feature>
<accession>A0A0K8NTN0</accession>
<feature type="region of interest" description="Disordered" evidence="1">
    <location>
        <begin position="1"/>
        <end position="41"/>
    </location>
</feature>
<dbReference type="Gene3D" id="3.40.1260.10">
    <property type="entry name" value="DsrEFH-like"/>
    <property type="match status" value="1"/>
</dbReference>
<organism evidence="2 3">
    <name type="scientific">Piscinibacter sakaiensis</name>
    <name type="common">Ideonella sakaiensis</name>
    <dbReference type="NCBI Taxonomy" id="1547922"/>
    <lineage>
        <taxon>Bacteria</taxon>
        <taxon>Pseudomonadati</taxon>
        <taxon>Pseudomonadota</taxon>
        <taxon>Betaproteobacteria</taxon>
        <taxon>Burkholderiales</taxon>
        <taxon>Sphaerotilaceae</taxon>
        <taxon>Piscinibacter</taxon>
    </lineage>
</organism>
<dbReference type="EMBL" id="BBYR01000002">
    <property type="protein sequence ID" value="GAP33737.1"/>
    <property type="molecule type" value="Genomic_DNA"/>
</dbReference>
<keyword evidence="3" id="KW-1185">Reference proteome</keyword>
<sequence length="173" mass="17688">MMAGDPQAAAPRGQPPGPPRGDRGGASGAGPAASPAAGLAAVQDPRAHQAAGLALLLWACEPEAPQRLVTPFFHAAAAAAFDTPVEIYFAAASVRLLAPGVAAGLRADPGHPKTVLDALREAVGHGAVLYACTDALRAQRLDGSPLIPECTRRGGAVQFMARACDLRWRALVF</sequence>
<protein>
    <recommendedName>
        <fullName evidence="4">Peroxiredoxin</fullName>
    </recommendedName>
</protein>
<comment type="caution">
    <text evidence="2">The sequence shown here is derived from an EMBL/GenBank/DDBJ whole genome shotgun (WGS) entry which is preliminary data.</text>
</comment>
<name>A0A0K8NTN0_PISS1</name>